<organism evidence="1 2">
    <name type="scientific">Litchfieldella rifensis</name>
    <dbReference type="NCBI Taxonomy" id="762643"/>
    <lineage>
        <taxon>Bacteria</taxon>
        <taxon>Pseudomonadati</taxon>
        <taxon>Pseudomonadota</taxon>
        <taxon>Gammaproteobacteria</taxon>
        <taxon>Oceanospirillales</taxon>
        <taxon>Halomonadaceae</taxon>
        <taxon>Litchfieldella</taxon>
    </lineage>
</organism>
<gene>
    <name evidence="1" type="ORF">ACFOEV_03320</name>
</gene>
<comment type="caution">
    <text evidence="1">The sequence shown here is derived from an EMBL/GenBank/DDBJ whole genome shotgun (WGS) entry which is preliminary data.</text>
</comment>
<name>A0ABV7LK66_9GAMM</name>
<reference evidence="2" key="1">
    <citation type="journal article" date="2019" name="Int. J. Syst. Evol. Microbiol.">
        <title>The Global Catalogue of Microorganisms (GCM) 10K type strain sequencing project: providing services to taxonomists for standard genome sequencing and annotation.</title>
        <authorList>
            <consortium name="The Broad Institute Genomics Platform"/>
            <consortium name="The Broad Institute Genome Sequencing Center for Infectious Disease"/>
            <person name="Wu L."/>
            <person name="Ma J."/>
        </authorList>
    </citation>
    <scope>NUCLEOTIDE SEQUENCE [LARGE SCALE GENOMIC DNA]</scope>
    <source>
        <strain evidence="2">CECT 7698</strain>
    </source>
</reference>
<evidence type="ECO:0000313" key="1">
    <source>
        <dbReference type="EMBL" id="MFC3282635.1"/>
    </source>
</evidence>
<dbReference type="Proteomes" id="UP001595579">
    <property type="component" value="Unassembled WGS sequence"/>
</dbReference>
<keyword evidence="2" id="KW-1185">Reference proteome</keyword>
<evidence type="ECO:0000313" key="2">
    <source>
        <dbReference type="Proteomes" id="UP001595579"/>
    </source>
</evidence>
<accession>A0ABV7LK66</accession>
<proteinExistence type="predicted"/>
<protein>
    <submittedName>
        <fullName evidence="1">Uncharacterized protein</fullName>
    </submittedName>
</protein>
<dbReference type="EMBL" id="JBHRUG010000007">
    <property type="protein sequence ID" value="MFC3282635.1"/>
    <property type="molecule type" value="Genomic_DNA"/>
</dbReference>
<dbReference type="RefSeq" id="WP_386771584.1">
    <property type="nucleotide sequence ID" value="NZ_JBHRUG010000007.1"/>
</dbReference>
<sequence>MKTIRWLRVKWPLPLLEVSKKLIANQYNEDVGRGFILASSGKNRIAGKFVERITEKAFIIDPFGNETESYSTTYYVAKFSFDSSSCFLELESPPRSIRKLASELHSMVGLGLELSDIKVDPLKWLQEIEASHTPLLVKNISSSAITVPKNGLAKISVSGKKDIRDEFSKVVGKRKRVIDLVKFSGDFNQCSISAEITKTGFIKYSGHIYDGFIGDIRKCLERSVLEGN</sequence>